<comment type="caution">
    <text evidence="14">The sequence shown here is derived from an EMBL/GenBank/DDBJ whole genome shotgun (WGS) entry which is preliminary data.</text>
</comment>
<evidence type="ECO:0000259" key="12">
    <source>
        <dbReference type="Pfam" id="PF12706"/>
    </source>
</evidence>
<feature type="region of interest" description="Disordered" evidence="11">
    <location>
        <begin position="53"/>
        <end position="109"/>
    </location>
</feature>
<keyword evidence="10" id="KW-0862">Zinc</keyword>
<dbReference type="Proteomes" id="UP000288805">
    <property type="component" value="Unassembled WGS sequence"/>
</dbReference>
<evidence type="ECO:0000256" key="11">
    <source>
        <dbReference type="SAM" id="MobiDB-lite"/>
    </source>
</evidence>
<dbReference type="Pfam" id="PF13691">
    <property type="entry name" value="Lactamase_B_4"/>
    <property type="match status" value="1"/>
</dbReference>
<accession>A0A438CUQ6</accession>
<keyword evidence="9" id="KW-0378">Hydrolase</keyword>
<dbReference type="Pfam" id="PF12706">
    <property type="entry name" value="Lactamase_B_2"/>
    <property type="match status" value="1"/>
</dbReference>
<keyword evidence="6" id="KW-0540">Nuclease</keyword>
<evidence type="ECO:0000256" key="4">
    <source>
        <dbReference type="ARBA" id="ARBA00012477"/>
    </source>
</evidence>
<gene>
    <name evidence="14" type="primary">TRZ4_1</name>
    <name evidence="14" type="ORF">CK203_103665</name>
</gene>
<evidence type="ECO:0000256" key="8">
    <source>
        <dbReference type="ARBA" id="ARBA00022759"/>
    </source>
</evidence>
<feature type="compositionally biased region" description="Basic and acidic residues" evidence="11">
    <location>
        <begin position="73"/>
        <end position="82"/>
    </location>
</feature>
<keyword evidence="7" id="KW-0479">Metal-binding</keyword>
<organism evidence="14 15">
    <name type="scientific">Vitis vinifera</name>
    <name type="common">Grape</name>
    <dbReference type="NCBI Taxonomy" id="29760"/>
    <lineage>
        <taxon>Eukaryota</taxon>
        <taxon>Viridiplantae</taxon>
        <taxon>Streptophyta</taxon>
        <taxon>Embryophyta</taxon>
        <taxon>Tracheophyta</taxon>
        <taxon>Spermatophyta</taxon>
        <taxon>Magnoliopsida</taxon>
        <taxon>eudicotyledons</taxon>
        <taxon>Gunneridae</taxon>
        <taxon>Pentapetalae</taxon>
        <taxon>rosids</taxon>
        <taxon>Vitales</taxon>
        <taxon>Vitaceae</taxon>
        <taxon>Viteae</taxon>
        <taxon>Vitis</taxon>
    </lineage>
</organism>
<feature type="compositionally biased region" description="Basic and acidic residues" evidence="11">
    <location>
        <begin position="96"/>
        <end position="108"/>
    </location>
</feature>
<evidence type="ECO:0000259" key="13">
    <source>
        <dbReference type="Pfam" id="PF13691"/>
    </source>
</evidence>
<dbReference type="AlphaFoldDB" id="A0A438CUQ6"/>
<evidence type="ECO:0000256" key="10">
    <source>
        <dbReference type="ARBA" id="ARBA00022833"/>
    </source>
</evidence>
<keyword evidence="5" id="KW-0819">tRNA processing</keyword>
<evidence type="ECO:0000313" key="15">
    <source>
        <dbReference type="Proteomes" id="UP000288805"/>
    </source>
</evidence>
<evidence type="ECO:0000256" key="1">
    <source>
        <dbReference type="ARBA" id="ARBA00000402"/>
    </source>
</evidence>
<feature type="compositionally biased region" description="Basic residues" evidence="11">
    <location>
        <begin position="54"/>
        <end position="67"/>
    </location>
</feature>
<dbReference type="GO" id="GO:0042781">
    <property type="term" value="F:3'-tRNA processing endoribonuclease activity"/>
    <property type="evidence" value="ECO:0007669"/>
    <property type="project" value="UniProtKB-EC"/>
</dbReference>
<comment type="cofactor">
    <cofactor evidence="2">
        <name>Zn(2+)</name>
        <dbReference type="ChEBI" id="CHEBI:29105"/>
    </cofactor>
</comment>
<evidence type="ECO:0000256" key="6">
    <source>
        <dbReference type="ARBA" id="ARBA00022722"/>
    </source>
</evidence>
<dbReference type="Gene3D" id="3.60.15.10">
    <property type="entry name" value="Ribonuclease Z/Hydroxyacylglutathione hydrolase-like"/>
    <property type="match status" value="3"/>
</dbReference>
<dbReference type="GO" id="GO:0046872">
    <property type="term" value="F:metal ion binding"/>
    <property type="evidence" value="ECO:0007669"/>
    <property type="project" value="UniProtKB-KW"/>
</dbReference>
<feature type="domain" description="Metallo-beta-lactamase" evidence="12">
    <location>
        <begin position="623"/>
        <end position="808"/>
    </location>
</feature>
<dbReference type="EC" id="3.1.26.11" evidence="4"/>
<evidence type="ECO:0000256" key="7">
    <source>
        <dbReference type="ARBA" id="ARBA00022723"/>
    </source>
</evidence>
<reference evidence="14 15" key="1">
    <citation type="journal article" date="2018" name="PLoS Genet.">
        <title>Population sequencing reveals clonal diversity and ancestral inbreeding in the grapevine cultivar Chardonnay.</title>
        <authorList>
            <person name="Roach M.J."/>
            <person name="Johnson D.L."/>
            <person name="Bohlmann J."/>
            <person name="van Vuuren H.J."/>
            <person name="Jones S.J."/>
            <person name="Pretorius I.S."/>
            <person name="Schmidt S.A."/>
            <person name="Borneman A.R."/>
        </authorList>
    </citation>
    <scope>NUCLEOTIDE SEQUENCE [LARGE SCALE GENOMIC DNA]</scope>
    <source>
        <strain evidence="15">cv. Chardonnay</strain>
        <tissue evidence="14">Leaf</tissue>
    </source>
</reference>
<dbReference type="SUPFAM" id="SSF56281">
    <property type="entry name" value="Metallo-hydrolase/oxidoreductase"/>
    <property type="match status" value="2"/>
</dbReference>
<dbReference type="InterPro" id="IPR027794">
    <property type="entry name" value="tRNase_Z_dom"/>
</dbReference>
<evidence type="ECO:0000313" key="14">
    <source>
        <dbReference type="EMBL" id="RVW26934.1"/>
    </source>
</evidence>
<evidence type="ECO:0000256" key="9">
    <source>
        <dbReference type="ARBA" id="ARBA00022801"/>
    </source>
</evidence>
<dbReference type="InterPro" id="IPR001279">
    <property type="entry name" value="Metallo-B-lactamas"/>
</dbReference>
<dbReference type="InterPro" id="IPR036866">
    <property type="entry name" value="RibonucZ/Hydroxyglut_hydro"/>
</dbReference>
<name>A0A438CUQ6_VITVI</name>
<dbReference type="PANTHER" id="PTHR12553">
    <property type="entry name" value="ZINC PHOSPHODIESTERASE ELAC PROTEIN 2"/>
    <property type="match status" value="1"/>
</dbReference>
<protein>
    <recommendedName>
        <fullName evidence="4">ribonuclease Z</fullName>
        <ecNumber evidence="4">3.1.26.11</ecNumber>
    </recommendedName>
</protein>
<proteinExistence type="inferred from homology"/>
<dbReference type="PANTHER" id="PTHR12553:SF49">
    <property type="entry name" value="ZINC PHOSPHODIESTERASE ELAC PROTEIN 2"/>
    <property type="match status" value="1"/>
</dbReference>
<keyword evidence="8" id="KW-0255">Endonuclease</keyword>
<evidence type="ECO:0000256" key="5">
    <source>
        <dbReference type="ARBA" id="ARBA00022694"/>
    </source>
</evidence>
<evidence type="ECO:0000256" key="2">
    <source>
        <dbReference type="ARBA" id="ARBA00001947"/>
    </source>
</evidence>
<sequence>MPHLTSFRLLYCSPLLSPFKSPFLSFSTLSKSKSPLLNPPSFFTVLSSSSGRYPKLRRHPHHLRRRNSSSFRETNRRDKGMSTEETESGSVGFNKRRAEGRDKNDRPKTLQLKARKLNPVNTICYVQILGTGMDTQDTSSSVLLFFDKQRFIFNAGEGLQRFCTEHKIKLSKIDHIFLSRVCSETAGGLPGLLLTLAGMGDEGMSVNIWGPSDLKYLVDAMRSFIPNAAMVHTRSFGQALGSDGAPIPDLREFSDPIVLIDDEVVKISAILLRPSCLKGSQIVTEEPNMLYPSEVGIEGRRDHLQEPILPHSAGEDSKAGAMVKPGDISVIYVCELPEIKGKFDPQKAVALGLKAGPKYRELQLGKSVMSDRKNIMVHPSDVMGPSIPGPLVLLVDCPTESYLQDLLSVESLSSYYAGSSSNPPESAKTVNCVIHLSPASVVRAPNYQVWMKRFGAAQHIMAGHEMKNVEIPILKSSARIAARLNYLCPRFFQPQVFGLFGISNHSIPELIASSEGSVTKLCESVAAENLLKLGLDRSGIPSLSSPSEIIDDLVSEIPEVVDAAQEVGQFWNGFGEAKGEITPMHDDKVMIEEPWLNWNTLPGCLENITREDMEIVLLGLGSLLLDCGEGTLGQLKRRFSVEGADNAVRGLRCIWISHIHADHHAGLARILTLRRDLLKGVPHEPLLVIGPRQLKRYLDAYQKLEDLDMQFLDCRHTTEVSLNAFECSFETNKEHSSPRRAIGRDQGVLLTIAWLSNPKELEESALVKQATFEEGMVDEAIARNHSTTNEAIEVGNSAGAYRIILTHFSQDTQKFQFLMMPICTKHALPST</sequence>
<dbReference type="InterPro" id="IPR047151">
    <property type="entry name" value="RNZ2-like"/>
</dbReference>
<comment type="catalytic activity">
    <reaction evidence="1">
        <text>Endonucleolytic cleavage of RNA, removing extra 3' nucleotides from tRNA precursor, generating 3' termini of tRNAs. A 3'-hydroxy group is left at the tRNA terminus and a 5'-phosphoryl group is left at the trailer molecule.</text>
        <dbReference type="EC" id="3.1.26.11"/>
    </reaction>
</comment>
<feature type="domain" description="tRNase Z endonuclease" evidence="13">
    <location>
        <begin position="132"/>
        <end position="188"/>
    </location>
</feature>
<dbReference type="EMBL" id="QGNW01001974">
    <property type="protein sequence ID" value="RVW26934.1"/>
    <property type="molecule type" value="Genomic_DNA"/>
</dbReference>
<comment type="similarity">
    <text evidence="3">Belongs to the RNase Z family.</text>
</comment>
<evidence type="ECO:0000256" key="3">
    <source>
        <dbReference type="ARBA" id="ARBA00007823"/>
    </source>
</evidence>